<proteinExistence type="predicted"/>
<feature type="region of interest" description="Disordered" evidence="1">
    <location>
        <begin position="181"/>
        <end position="200"/>
    </location>
</feature>
<feature type="region of interest" description="Disordered" evidence="1">
    <location>
        <begin position="327"/>
        <end position="358"/>
    </location>
</feature>
<comment type="caution">
    <text evidence="2">The sequence shown here is derived from an EMBL/GenBank/DDBJ whole genome shotgun (WGS) entry which is preliminary data.</text>
</comment>
<sequence length="358" mass="39798">MCCNLSDIVYWSSRPAVWRTRYIANEFERKSNAASPVIKAGGLIFQTDQMSKSAFSSNMDCFLTSCSVNDITHSRTRPTDSLRCDAVGSRSHPGAFATLRDTALRSPRRGCRSGKHVTDARALSVLAALRAGCGCWDRRMSGSSPSPFAASTSTSTQPYCGLARLRQRQRLPVSERCTPVVTKNTNSSAGPALTNARQHPSPHHVYAGTMRWTCTYLQGTGTDIRFAYADCHPRAPSDAVPQPHRHLIQTLGNTHFASSASVTHIIHARVLSNPDAWILDILRLRFRTWRRGVASYTRSAYADYRRYVYMYFCYVCDRGASGLRIPHPHESGEDTVSGADGPPFPQGYNHQAQRHRRS</sequence>
<gene>
    <name evidence="2" type="ORF">MRATA1EN1_LOCUS31069</name>
</gene>
<evidence type="ECO:0000313" key="2">
    <source>
        <dbReference type="EMBL" id="CAI9149451.1"/>
    </source>
</evidence>
<evidence type="ECO:0000313" key="3">
    <source>
        <dbReference type="Proteomes" id="UP001176941"/>
    </source>
</evidence>
<name>A0ABN8XMY5_RANTA</name>
<reference evidence="2" key="1">
    <citation type="submission" date="2023-04" db="EMBL/GenBank/DDBJ databases">
        <authorList>
            <consortium name="ELIXIR-Norway"/>
        </authorList>
    </citation>
    <scope>NUCLEOTIDE SEQUENCE [LARGE SCALE GENOMIC DNA]</scope>
</reference>
<keyword evidence="3" id="KW-1185">Reference proteome</keyword>
<protein>
    <submittedName>
        <fullName evidence="2">Uncharacterized protein</fullName>
    </submittedName>
</protein>
<dbReference type="EMBL" id="CATKSN020000319">
    <property type="protein sequence ID" value="CAI9149451.1"/>
    <property type="molecule type" value="Genomic_DNA"/>
</dbReference>
<evidence type="ECO:0000256" key="1">
    <source>
        <dbReference type="SAM" id="MobiDB-lite"/>
    </source>
</evidence>
<accession>A0ABN8XMY5</accession>
<dbReference type="Proteomes" id="UP001176941">
    <property type="component" value="Unassembled WGS sequence"/>
</dbReference>
<organism evidence="2 3">
    <name type="scientific">Rangifer tarandus platyrhynchus</name>
    <name type="common">Svalbard reindeer</name>
    <dbReference type="NCBI Taxonomy" id="3082113"/>
    <lineage>
        <taxon>Eukaryota</taxon>
        <taxon>Metazoa</taxon>
        <taxon>Chordata</taxon>
        <taxon>Craniata</taxon>
        <taxon>Vertebrata</taxon>
        <taxon>Euteleostomi</taxon>
        <taxon>Mammalia</taxon>
        <taxon>Eutheria</taxon>
        <taxon>Laurasiatheria</taxon>
        <taxon>Artiodactyla</taxon>
        <taxon>Ruminantia</taxon>
        <taxon>Pecora</taxon>
        <taxon>Cervidae</taxon>
        <taxon>Odocoileinae</taxon>
        <taxon>Rangifer</taxon>
    </lineage>
</organism>